<comment type="caution">
    <text evidence="1">The sequence shown here is derived from an EMBL/GenBank/DDBJ whole genome shotgun (WGS) entry which is preliminary data.</text>
</comment>
<keyword evidence="2" id="KW-1185">Reference proteome</keyword>
<dbReference type="EMBL" id="AGAZ01000012">
    <property type="protein sequence ID" value="EGZ51016.1"/>
    <property type="molecule type" value="Genomic_DNA"/>
</dbReference>
<dbReference type="Proteomes" id="UP000005336">
    <property type="component" value="Unassembled WGS sequence"/>
</dbReference>
<organism evidence="1 2">
    <name type="scientific">Neisseria wadsworthii 9715</name>
    <dbReference type="NCBI Taxonomy" id="1030841"/>
    <lineage>
        <taxon>Bacteria</taxon>
        <taxon>Pseudomonadati</taxon>
        <taxon>Pseudomonadota</taxon>
        <taxon>Betaproteobacteria</taxon>
        <taxon>Neisseriales</taxon>
        <taxon>Neisseriaceae</taxon>
        <taxon>Neisseria</taxon>
    </lineage>
</organism>
<evidence type="ECO:0000313" key="2">
    <source>
        <dbReference type="Proteomes" id="UP000005336"/>
    </source>
</evidence>
<evidence type="ECO:0000313" key="1">
    <source>
        <dbReference type="EMBL" id="EGZ51016.1"/>
    </source>
</evidence>
<reference evidence="1 2" key="1">
    <citation type="submission" date="2011-06" db="EMBL/GenBank/DDBJ databases">
        <authorList>
            <person name="Muzny D."/>
            <person name="Qin X."/>
            <person name="Deng J."/>
            <person name="Jiang H."/>
            <person name="Liu Y."/>
            <person name="Qu J."/>
            <person name="Song X.-Z."/>
            <person name="Zhang L."/>
            <person name="Thornton R."/>
            <person name="Coyle M."/>
            <person name="Francisco L."/>
            <person name="Jackson L."/>
            <person name="Javaid M."/>
            <person name="Korchina V."/>
            <person name="Kovar C."/>
            <person name="Mata R."/>
            <person name="Mathew T."/>
            <person name="Ngo R."/>
            <person name="Nguyen L."/>
            <person name="Nguyen N."/>
            <person name="Okwuonu G."/>
            <person name="Ongeri F."/>
            <person name="Pham C."/>
            <person name="Simmons D."/>
            <person name="Wilczek-Boney K."/>
            <person name="Hale W."/>
            <person name="Jakkamsetti A."/>
            <person name="Pham P."/>
            <person name="Ruth R."/>
            <person name="San Lucas F."/>
            <person name="Warren J."/>
            <person name="Zhang J."/>
            <person name="Zhao Z."/>
            <person name="Zhou C."/>
            <person name="Zhu D."/>
            <person name="Lee S."/>
            <person name="Bess C."/>
            <person name="Blankenburg K."/>
            <person name="Forbes L."/>
            <person name="Fu Q."/>
            <person name="Gubbala S."/>
            <person name="Hirani K."/>
            <person name="Jayaseelan J.C."/>
            <person name="Lara F."/>
            <person name="Munidasa M."/>
            <person name="Palculict T."/>
            <person name="Patil S."/>
            <person name="Pu L.-L."/>
            <person name="Saada N."/>
            <person name="Tang L."/>
            <person name="Weissenberger G."/>
            <person name="Zhu Y."/>
            <person name="Hemphill L."/>
            <person name="Shang Y."/>
            <person name="Youmans B."/>
            <person name="Ayvaz T."/>
            <person name="Ross M."/>
            <person name="Santibanez J."/>
            <person name="Aqrawi P."/>
            <person name="Gross S."/>
            <person name="Joshi V."/>
            <person name="Fowler G."/>
            <person name="Nazareth L."/>
            <person name="Reid J."/>
            <person name="Worley K."/>
            <person name="Petrosino J."/>
            <person name="Highlander S."/>
            <person name="Gibbs R."/>
        </authorList>
    </citation>
    <scope>NUCLEOTIDE SEQUENCE [LARGE SCALE GENOMIC DNA]</scope>
    <source>
        <strain evidence="1 2">9715</strain>
    </source>
</reference>
<keyword evidence="1" id="KW-0808">Transferase</keyword>
<proteinExistence type="predicted"/>
<dbReference type="GO" id="GO:0004048">
    <property type="term" value="F:anthranilate phosphoribosyltransferase activity"/>
    <property type="evidence" value="ECO:0007669"/>
    <property type="project" value="UniProtKB-EC"/>
</dbReference>
<accession>G4CMN3</accession>
<protein>
    <submittedName>
        <fullName evidence="1">Anthranilate phosphoribosyltransferase</fullName>
        <ecNumber evidence="1">2.4.2.18</ecNumber>
    </submittedName>
</protein>
<dbReference type="HOGENOM" id="CLU_2437792_0_0_4"/>
<sequence length="90" mass="10347">MTSFLYAVRFYCDFNVISCNFKGIKMKYGLGDKQEISNIFKDKLSRVSNKNSIKRLTKINKFLDAHTALYYSSAVKYIAVACYKIADKHG</sequence>
<keyword evidence="1" id="KW-0328">Glycosyltransferase</keyword>
<dbReference type="STRING" id="1030841.HMPREF9370_0342"/>
<dbReference type="AlphaFoldDB" id="G4CMN3"/>
<gene>
    <name evidence="1" type="ORF">HMPREF9370_0342</name>
</gene>
<name>G4CMN3_9NEIS</name>
<dbReference type="EC" id="2.4.2.18" evidence="1"/>